<evidence type="ECO:0000313" key="1">
    <source>
        <dbReference type="EMBL" id="JAI04227.1"/>
    </source>
</evidence>
<accession>A0A0E9XP99</accession>
<sequence length="31" mass="3307">MRSVFHVPHSGEGGCVCVCVFEADSLKKGLN</sequence>
<proteinExistence type="predicted"/>
<name>A0A0E9XP99_ANGAN</name>
<dbReference type="EMBL" id="GBXM01004351">
    <property type="protein sequence ID" value="JAI04227.1"/>
    <property type="molecule type" value="Transcribed_RNA"/>
</dbReference>
<protein>
    <submittedName>
        <fullName evidence="1">Uncharacterized protein</fullName>
    </submittedName>
</protein>
<reference evidence="1" key="2">
    <citation type="journal article" date="2015" name="Fish Shellfish Immunol.">
        <title>Early steps in the European eel (Anguilla anguilla)-Vibrio vulnificus interaction in the gills: Role of the RtxA13 toxin.</title>
        <authorList>
            <person name="Callol A."/>
            <person name="Pajuelo D."/>
            <person name="Ebbesson L."/>
            <person name="Teles M."/>
            <person name="MacKenzie S."/>
            <person name="Amaro C."/>
        </authorList>
    </citation>
    <scope>NUCLEOTIDE SEQUENCE</scope>
</reference>
<dbReference type="AlphaFoldDB" id="A0A0E9XP99"/>
<reference evidence="1" key="1">
    <citation type="submission" date="2014-11" db="EMBL/GenBank/DDBJ databases">
        <authorList>
            <person name="Amaro Gonzalez C."/>
        </authorList>
    </citation>
    <scope>NUCLEOTIDE SEQUENCE</scope>
</reference>
<organism evidence="1">
    <name type="scientific">Anguilla anguilla</name>
    <name type="common">European freshwater eel</name>
    <name type="synonym">Muraena anguilla</name>
    <dbReference type="NCBI Taxonomy" id="7936"/>
    <lineage>
        <taxon>Eukaryota</taxon>
        <taxon>Metazoa</taxon>
        <taxon>Chordata</taxon>
        <taxon>Craniata</taxon>
        <taxon>Vertebrata</taxon>
        <taxon>Euteleostomi</taxon>
        <taxon>Actinopterygii</taxon>
        <taxon>Neopterygii</taxon>
        <taxon>Teleostei</taxon>
        <taxon>Anguilliformes</taxon>
        <taxon>Anguillidae</taxon>
        <taxon>Anguilla</taxon>
    </lineage>
</organism>